<name>A0AAV8WST6_9CUCU</name>
<organism evidence="3 4">
    <name type="scientific">Rhamnusium bicolor</name>
    <dbReference type="NCBI Taxonomy" id="1586634"/>
    <lineage>
        <taxon>Eukaryota</taxon>
        <taxon>Metazoa</taxon>
        <taxon>Ecdysozoa</taxon>
        <taxon>Arthropoda</taxon>
        <taxon>Hexapoda</taxon>
        <taxon>Insecta</taxon>
        <taxon>Pterygota</taxon>
        <taxon>Neoptera</taxon>
        <taxon>Endopterygota</taxon>
        <taxon>Coleoptera</taxon>
        <taxon>Polyphaga</taxon>
        <taxon>Cucujiformia</taxon>
        <taxon>Chrysomeloidea</taxon>
        <taxon>Cerambycidae</taxon>
        <taxon>Lepturinae</taxon>
        <taxon>Rhagiini</taxon>
        <taxon>Rhamnusium</taxon>
    </lineage>
</organism>
<dbReference type="GO" id="GO:0032040">
    <property type="term" value="C:small-subunit processome"/>
    <property type="evidence" value="ECO:0007669"/>
    <property type="project" value="TreeGrafter"/>
</dbReference>
<dbReference type="GO" id="GO:0030515">
    <property type="term" value="F:snoRNA binding"/>
    <property type="evidence" value="ECO:0007669"/>
    <property type="project" value="TreeGrafter"/>
</dbReference>
<dbReference type="GO" id="GO:0000462">
    <property type="term" value="P:maturation of SSU-rRNA from tricistronic rRNA transcript (SSU-rRNA, 5.8S rRNA, LSU-rRNA)"/>
    <property type="evidence" value="ECO:0007669"/>
    <property type="project" value="TreeGrafter"/>
</dbReference>
<keyword evidence="1" id="KW-0690">Ribosome biogenesis</keyword>
<dbReference type="GO" id="GO:0045943">
    <property type="term" value="P:positive regulation of transcription by RNA polymerase I"/>
    <property type="evidence" value="ECO:0007669"/>
    <property type="project" value="TreeGrafter"/>
</dbReference>
<dbReference type="Proteomes" id="UP001162156">
    <property type="component" value="Unassembled WGS sequence"/>
</dbReference>
<dbReference type="EMBL" id="JANEYF010005087">
    <property type="protein sequence ID" value="KAJ8929226.1"/>
    <property type="molecule type" value="Genomic_DNA"/>
</dbReference>
<dbReference type="InterPro" id="IPR056473">
    <property type="entry name" value="HEAT_Utp10/HEAT1"/>
</dbReference>
<keyword evidence="4" id="KW-1185">Reference proteome</keyword>
<dbReference type="Pfam" id="PF23243">
    <property type="entry name" value="HEAT_HEATR1"/>
    <property type="match status" value="1"/>
</dbReference>
<evidence type="ECO:0000256" key="1">
    <source>
        <dbReference type="RuleBase" id="RU367065"/>
    </source>
</evidence>
<dbReference type="GO" id="GO:0034455">
    <property type="term" value="C:t-UTP complex"/>
    <property type="evidence" value="ECO:0007669"/>
    <property type="project" value="TreeGrafter"/>
</dbReference>
<dbReference type="SUPFAM" id="SSF48371">
    <property type="entry name" value="ARM repeat"/>
    <property type="match status" value="1"/>
</dbReference>
<evidence type="ECO:0000313" key="3">
    <source>
        <dbReference type="EMBL" id="KAJ8929226.1"/>
    </source>
</evidence>
<keyword evidence="1" id="KW-0539">Nucleus</keyword>
<dbReference type="InterPro" id="IPR016024">
    <property type="entry name" value="ARM-type_fold"/>
</dbReference>
<comment type="caution">
    <text evidence="3">The sequence shown here is derived from an EMBL/GenBank/DDBJ whole genome shotgun (WGS) entry which is preliminary data.</text>
</comment>
<keyword evidence="1" id="KW-0687">Ribonucleoprotein</keyword>
<evidence type="ECO:0000259" key="2">
    <source>
        <dbReference type="Pfam" id="PF23243"/>
    </source>
</evidence>
<accession>A0AAV8WST6</accession>
<comment type="subcellular location">
    <subcellularLocation>
        <location evidence="1">Nucleus</location>
        <location evidence="1">Nucleolus</location>
    </subcellularLocation>
</comment>
<comment type="function">
    <text evidence="1">Involved in nucleolar processing of pre-18S ribosomal RNA.</text>
</comment>
<proteinExistence type="inferred from homology"/>
<dbReference type="InterPro" id="IPR040191">
    <property type="entry name" value="UTP10"/>
</dbReference>
<reference evidence="3" key="1">
    <citation type="journal article" date="2023" name="Insect Mol. Biol.">
        <title>Genome sequencing provides insights into the evolution of gene families encoding plant cell wall-degrading enzymes in longhorned beetles.</title>
        <authorList>
            <person name="Shin N.R."/>
            <person name="Okamura Y."/>
            <person name="Kirsch R."/>
            <person name="Pauchet Y."/>
        </authorList>
    </citation>
    <scope>NUCLEOTIDE SEQUENCE</scope>
    <source>
        <strain evidence="3">RBIC_L_NR</strain>
    </source>
</reference>
<protein>
    <recommendedName>
        <fullName evidence="1">HEAT repeat-containing protein 1</fullName>
    </recommendedName>
</protein>
<evidence type="ECO:0000313" key="4">
    <source>
        <dbReference type="Proteomes" id="UP001162156"/>
    </source>
</evidence>
<dbReference type="PANTHER" id="PTHR13457:SF1">
    <property type="entry name" value="HEAT REPEAT-CONTAINING PROTEIN 1"/>
    <property type="match status" value="1"/>
</dbReference>
<dbReference type="GO" id="GO:0030686">
    <property type="term" value="C:90S preribosome"/>
    <property type="evidence" value="ECO:0007669"/>
    <property type="project" value="TreeGrafter"/>
</dbReference>
<keyword evidence="1" id="KW-0698">rRNA processing</keyword>
<dbReference type="PANTHER" id="PTHR13457">
    <property type="entry name" value="BAP28"/>
    <property type="match status" value="1"/>
</dbReference>
<dbReference type="AlphaFoldDB" id="A0AAV8WST6"/>
<sequence length="600" mass="68527">MSSISQNPELLPAASRIFKHIDLDANMILQPLTKMRDVQSPKQDLTKKRRRVSVVPTIDILDTLEWKKGISILEFIQDKKKIRNADSLLPVLFDILKKCLEFDEQASVEYPKQLILSLILHCCIKTAGEALPENIFNMELIVQCIRASQNPQTHHHALLVLAHTAQLVPIQVLHHMMAIFTFMGSSVLRHDDAYSFQIITKIVDTIIPILVEDSQVTNIAKVLRVFVDALLDVPEHRRMPLYKQLLNRIDAKENLYLFLLLVFESQVLHSGQEKQRKDNSLKKLEIAANLCREFSPDIVIYTCIKLITYLNELPDDKDDGMETDNDGGTFNVAAHTSKDFRHYKYLLLKFTANLLASQEFVIQVAALNEEEELSLENLFKEMIINSLQYIQRISRVAEKASNSPQAQYWKVVLHYSYDILDSLNALVTPQMFLLITKGLMVHNLSTIRRRVIELLNNKLQYNSQFFSDCDKNEIYALIPPIISIIEGINDQIESEQEIIIQTALLSLKLLVKSLAFEAPEKFVQILEFITNLIKSGKAQNNVLASVVLCLAELCINLRAHAIASLADFMPAVIKVLRQEKFEETPNVLSRSILTTIEKNF</sequence>
<gene>
    <name evidence="3" type="ORF">NQ314_018105</name>
</gene>
<feature type="domain" description="Utp10/HEAT1 HEAT-repeats" evidence="2">
    <location>
        <begin position="215"/>
        <end position="425"/>
    </location>
</feature>
<comment type="similarity">
    <text evidence="1">Belongs to the HEATR1/UTP10 family.</text>
</comment>